<dbReference type="Pfam" id="PF00224">
    <property type="entry name" value="PK"/>
    <property type="match status" value="2"/>
</dbReference>
<dbReference type="GO" id="GO:0030955">
    <property type="term" value="F:potassium ion binding"/>
    <property type="evidence" value="ECO:0007669"/>
    <property type="project" value="InterPro"/>
</dbReference>
<evidence type="ECO:0000256" key="4">
    <source>
        <dbReference type="ARBA" id="ARBA00012142"/>
    </source>
</evidence>
<evidence type="ECO:0000259" key="13">
    <source>
        <dbReference type="Pfam" id="PF00224"/>
    </source>
</evidence>
<dbReference type="UniPathway" id="UPA00109">
    <property type="reaction ID" value="UER00188"/>
</dbReference>
<feature type="domain" description="Pyruvate kinase barrel" evidence="13">
    <location>
        <begin position="152"/>
        <end position="235"/>
    </location>
</feature>
<dbReference type="SUPFAM" id="SSF51621">
    <property type="entry name" value="Phosphoenolpyruvate/pyruvate domain"/>
    <property type="match status" value="1"/>
</dbReference>
<evidence type="ECO:0000256" key="2">
    <source>
        <dbReference type="ARBA" id="ARBA00004997"/>
    </source>
</evidence>
<dbReference type="InterPro" id="IPR001697">
    <property type="entry name" value="Pyr_Knase"/>
</dbReference>
<dbReference type="SUPFAM" id="SSF50800">
    <property type="entry name" value="PK beta-barrel domain-like"/>
    <property type="match status" value="1"/>
</dbReference>
<comment type="cofactor">
    <cofactor evidence="1">
        <name>K(+)</name>
        <dbReference type="ChEBI" id="CHEBI:29103"/>
    </cofactor>
</comment>
<dbReference type="Proteomes" id="UP000466632">
    <property type="component" value="Chromosome"/>
</dbReference>
<dbReference type="GO" id="GO:0000287">
    <property type="term" value="F:magnesium ion binding"/>
    <property type="evidence" value="ECO:0007669"/>
    <property type="project" value="InterPro"/>
</dbReference>
<dbReference type="GO" id="GO:0004743">
    <property type="term" value="F:pyruvate kinase activity"/>
    <property type="evidence" value="ECO:0007669"/>
    <property type="project" value="UniProtKB-EC"/>
</dbReference>
<keyword evidence="7" id="KW-0547">Nucleotide-binding</keyword>
<dbReference type="GO" id="GO:0005524">
    <property type="term" value="F:ATP binding"/>
    <property type="evidence" value="ECO:0007669"/>
    <property type="project" value="UniProtKB-KW"/>
</dbReference>
<dbReference type="Gene3D" id="3.20.20.60">
    <property type="entry name" value="Phosphoenolpyruvate-binding domains"/>
    <property type="match status" value="2"/>
</dbReference>
<dbReference type="Gene3D" id="2.40.33.10">
    <property type="entry name" value="PK beta-barrel domain-like"/>
    <property type="match status" value="1"/>
</dbReference>
<keyword evidence="8 14" id="KW-0418">Kinase</keyword>
<evidence type="ECO:0000256" key="11">
    <source>
        <dbReference type="ARBA" id="ARBA00023152"/>
    </source>
</evidence>
<comment type="similarity">
    <text evidence="3">Belongs to the pyruvate kinase family.</text>
</comment>
<reference evidence="14 15" key="1">
    <citation type="journal article" date="2019" name="Emerg. Microbes Infect.">
        <title>Comprehensive subspecies identification of 175 nontuberculous mycobacteria species based on 7547 genomic profiles.</title>
        <authorList>
            <person name="Matsumoto Y."/>
            <person name="Kinjo T."/>
            <person name="Motooka D."/>
            <person name="Nabeya D."/>
            <person name="Jung N."/>
            <person name="Uechi K."/>
            <person name="Horii T."/>
            <person name="Iida T."/>
            <person name="Fujita J."/>
            <person name="Nakamura S."/>
        </authorList>
    </citation>
    <scope>NUCLEOTIDE SEQUENCE [LARGE SCALE GENOMIC DNA]</scope>
    <source>
        <strain evidence="14 15">JCM 16018</strain>
    </source>
</reference>
<evidence type="ECO:0000313" key="14">
    <source>
        <dbReference type="EMBL" id="BBY03558.1"/>
    </source>
</evidence>
<keyword evidence="12 14" id="KW-0670">Pyruvate</keyword>
<evidence type="ECO:0000256" key="1">
    <source>
        <dbReference type="ARBA" id="ARBA00001958"/>
    </source>
</evidence>
<protein>
    <recommendedName>
        <fullName evidence="4">pyruvate kinase</fullName>
        <ecNumber evidence="4">2.7.1.40</ecNumber>
    </recommendedName>
</protein>
<evidence type="ECO:0000256" key="6">
    <source>
        <dbReference type="ARBA" id="ARBA00022723"/>
    </source>
</evidence>
<organism evidence="14 15">
    <name type="scientific">Mycobacterium seoulense</name>
    <dbReference type="NCBI Taxonomy" id="386911"/>
    <lineage>
        <taxon>Bacteria</taxon>
        <taxon>Bacillati</taxon>
        <taxon>Actinomycetota</taxon>
        <taxon>Actinomycetes</taxon>
        <taxon>Mycobacteriales</taxon>
        <taxon>Mycobacteriaceae</taxon>
        <taxon>Mycobacterium</taxon>
    </lineage>
</organism>
<dbReference type="RefSeq" id="WP_308205478.1">
    <property type="nucleotide sequence ID" value="NZ_JACKVP010000009.1"/>
</dbReference>
<dbReference type="EMBL" id="AP022582">
    <property type="protein sequence ID" value="BBY03558.1"/>
    <property type="molecule type" value="Genomic_DNA"/>
</dbReference>
<keyword evidence="6" id="KW-0479">Metal-binding</keyword>
<evidence type="ECO:0000256" key="5">
    <source>
        <dbReference type="ARBA" id="ARBA00022679"/>
    </source>
</evidence>
<keyword evidence="5" id="KW-0808">Transferase</keyword>
<proteinExistence type="inferred from homology"/>
<evidence type="ECO:0000256" key="8">
    <source>
        <dbReference type="ARBA" id="ARBA00022777"/>
    </source>
</evidence>
<feature type="domain" description="Pyruvate kinase barrel" evidence="13">
    <location>
        <begin position="351"/>
        <end position="591"/>
    </location>
</feature>
<accession>A0A7I7P7B5</accession>
<dbReference type="InterPro" id="IPR015806">
    <property type="entry name" value="Pyrv_Knase_insert_dom_sf"/>
</dbReference>
<evidence type="ECO:0000256" key="3">
    <source>
        <dbReference type="ARBA" id="ARBA00008663"/>
    </source>
</evidence>
<dbReference type="InterPro" id="IPR040442">
    <property type="entry name" value="Pyrv_kinase-like_dom_sf"/>
</dbReference>
<keyword evidence="10" id="KW-0460">Magnesium</keyword>
<evidence type="ECO:0000256" key="12">
    <source>
        <dbReference type="ARBA" id="ARBA00023317"/>
    </source>
</evidence>
<evidence type="ECO:0000313" key="15">
    <source>
        <dbReference type="Proteomes" id="UP000466632"/>
    </source>
</evidence>
<dbReference type="KEGG" id="mseo:MSEO_40570"/>
<name>A0A7I7P7B5_9MYCO</name>
<evidence type="ECO:0000256" key="9">
    <source>
        <dbReference type="ARBA" id="ARBA00022840"/>
    </source>
</evidence>
<dbReference type="EC" id="2.7.1.40" evidence="4"/>
<keyword evidence="15" id="KW-1185">Reference proteome</keyword>
<keyword evidence="9" id="KW-0067">ATP-binding</keyword>
<dbReference type="NCBIfam" id="NF011314">
    <property type="entry name" value="PRK14725.1"/>
    <property type="match status" value="1"/>
</dbReference>
<gene>
    <name evidence="14" type="ORF">MSEO_40570</name>
</gene>
<dbReference type="AlphaFoldDB" id="A0A7I7P7B5"/>
<dbReference type="InterPro" id="IPR015793">
    <property type="entry name" value="Pyrv_Knase_brl"/>
</dbReference>
<evidence type="ECO:0000256" key="10">
    <source>
        <dbReference type="ARBA" id="ARBA00022842"/>
    </source>
</evidence>
<sequence length="647" mass="69917">MSGERLANQVGGAPRLAQAGVDAGVPGRLVDLLDQIDDLLTSLSDAEASWAGWLSAVATEHRSSARNLVHYWAIRQSDLRELQATLAEFGLSSLGRSEAHVQATLAAVRSAIAAMVHGSWRPPPPSAVPIAQGSRILRQRAAELLGPQPAHRTTRIMVTLPSAAASDAEVVREFVQRGMNIARINCAHDDVRAWRAMVHHVRDAAARAGTTCLVAMDLAGPKLRTGPLMPGPRVLKLRPRRDALGHVVAPARAWLTSTEEPSDPPEPEMALVTVPRQWLANRAAGDVLALTDARGSKRRLVLGSLSEIPEPSGFVVSGRQTTYLQTGTVLLAEGDEEPTEVGLLPTTEQSLLLHAGDLLRLTRDCSPAPVEGSQAIPRIGCTLPEAFDQARVGDAVHFDDGRIGGRVVSVDRDVLTVRIDHPENGRARLKAGKGINMPDTDLPVPALTDRDVVDLAAVVELADLVDMSFVRTPSDVERLLDELDRLGGDNVGIVLKIETRQGFEHLPQLLLTAMRRPLAGVMIARGDLAVECGYERMAELQEEILWLCEAAHLPVIWATQVLEQLAKTGLPSRAEISDAAMSERAECVMLNKGPYLNDAITALDNIMSRMAEHHYKKNALFRPLRSWSASIGESLDDEPRGPLGPPS</sequence>
<dbReference type="GO" id="GO:0016301">
    <property type="term" value="F:kinase activity"/>
    <property type="evidence" value="ECO:0007669"/>
    <property type="project" value="UniProtKB-KW"/>
</dbReference>
<comment type="pathway">
    <text evidence="2">Carbohydrate degradation; glycolysis; pyruvate from D-glyceraldehyde 3-phosphate: step 5/5.</text>
</comment>
<dbReference type="PANTHER" id="PTHR11817">
    <property type="entry name" value="PYRUVATE KINASE"/>
    <property type="match status" value="1"/>
</dbReference>
<dbReference type="InterPro" id="IPR011037">
    <property type="entry name" value="Pyrv_Knase-like_insert_dom_sf"/>
</dbReference>
<dbReference type="InterPro" id="IPR015813">
    <property type="entry name" value="Pyrv/PenolPyrv_kinase-like_dom"/>
</dbReference>
<evidence type="ECO:0000256" key="7">
    <source>
        <dbReference type="ARBA" id="ARBA00022741"/>
    </source>
</evidence>
<keyword evidence="11" id="KW-0324">Glycolysis</keyword>